<sequence length="66" mass="7285">MLCTCSDAGILSSPILLALYDLITETPMAHHKIGDFLAKEYALWALCFVAKKITTADVHHIRAHFG</sequence>
<dbReference type="EMBL" id="FLRE01000168">
    <property type="protein sequence ID" value="SBT43634.1"/>
    <property type="molecule type" value="Genomic_DNA"/>
</dbReference>
<accession>A0A1A8ZH34</accession>
<reference evidence="3 4" key="1">
    <citation type="submission" date="2016-05" db="EMBL/GenBank/DDBJ databases">
        <authorList>
            <person name="Naeem Raeece"/>
        </authorList>
    </citation>
    <scope>NUCLEOTIDE SEQUENCE [LARGE SCALE GENOMIC DNA]</scope>
</reference>
<evidence type="ECO:0000313" key="2">
    <source>
        <dbReference type="EMBL" id="SBT43634.1"/>
    </source>
</evidence>
<evidence type="ECO:0000313" key="4">
    <source>
        <dbReference type="Proteomes" id="UP000078555"/>
    </source>
</evidence>
<keyword evidence="4" id="KW-1185">Reference proteome</keyword>
<dbReference type="EMBL" id="FLRD01000127">
    <property type="protein sequence ID" value="SBT43144.1"/>
    <property type="molecule type" value="Genomic_DNA"/>
</dbReference>
<name>A0A1A8ZH34_PLAOA</name>
<evidence type="ECO:0000313" key="1">
    <source>
        <dbReference type="EMBL" id="SBT43144.1"/>
    </source>
</evidence>
<dbReference type="AlphaFoldDB" id="A0A1A8ZH34"/>
<gene>
    <name evidence="1" type="ORF">POVWA1_047350</name>
    <name evidence="2" type="ORF">POVWA2_046280</name>
</gene>
<dbReference type="Proteomes" id="UP000078550">
    <property type="component" value="Unassembled WGS sequence"/>
</dbReference>
<organism evidence="1 4">
    <name type="scientific">Plasmodium ovale wallikeri</name>
    <dbReference type="NCBI Taxonomy" id="864142"/>
    <lineage>
        <taxon>Eukaryota</taxon>
        <taxon>Sar</taxon>
        <taxon>Alveolata</taxon>
        <taxon>Apicomplexa</taxon>
        <taxon>Aconoidasida</taxon>
        <taxon>Haemosporida</taxon>
        <taxon>Plasmodiidae</taxon>
        <taxon>Plasmodium</taxon>
        <taxon>Plasmodium (Plasmodium)</taxon>
    </lineage>
</organism>
<reference evidence="1" key="2">
    <citation type="submission" date="2016-05" db="EMBL/GenBank/DDBJ databases">
        <authorList>
            <person name="Lavstsen T."/>
            <person name="Jespersen J.S."/>
        </authorList>
    </citation>
    <scope>NUCLEOTIDE SEQUENCE [LARGE SCALE GENOMIC DNA]</scope>
</reference>
<proteinExistence type="predicted"/>
<evidence type="ECO:0000313" key="3">
    <source>
        <dbReference type="Proteomes" id="UP000078550"/>
    </source>
</evidence>
<protein>
    <submittedName>
        <fullName evidence="1">Uncharacterized protein</fullName>
    </submittedName>
</protein>
<dbReference type="Proteomes" id="UP000078555">
    <property type="component" value="Unassembled WGS sequence"/>
</dbReference>